<evidence type="ECO:0000256" key="1">
    <source>
        <dbReference type="SAM" id="MobiDB-lite"/>
    </source>
</evidence>
<evidence type="ECO:0000313" key="3">
    <source>
        <dbReference type="Proteomes" id="UP000440498"/>
    </source>
</evidence>
<evidence type="ECO:0008006" key="4">
    <source>
        <dbReference type="Google" id="ProtNLM"/>
    </source>
</evidence>
<dbReference type="Proteomes" id="UP000440498">
    <property type="component" value="Unassembled WGS sequence"/>
</dbReference>
<dbReference type="AlphaFoldDB" id="A0A6A7N0T0"/>
<evidence type="ECO:0000313" key="2">
    <source>
        <dbReference type="EMBL" id="MQA38629.1"/>
    </source>
</evidence>
<protein>
    <recommendedName>
        <fullName evidence="4">SMODS and SLOG-associating 2TM effector domain-containing protein</fullName>
    </recommendedName>
</protein>
<dbReference type="EMBL" id="WHUG01000003">
    <property type="protein sequence ID" value="MQA38629.1"/>
    <property type="molecule type" value="Genomic_DNA"/>
</dbReference>
<keyword evidence="3" id="KW-1185">Reference proteome</keyword>
<dbReference type="RefSeq" id="WP_152837968.1">
    <property type="nucleotide sequence ID" value="NZ_WHUG01000003.1"/>
</dbReference>
<feature type="region of interest" description="Disordered" evidence="1">
    <location>
        <begin position="205"/>
        <end position="228"/>
    </location>
</feature>
<accession>A0A6A7N0T0</accession>
<organism evidence="2 3">
    <name type="scientific">Rugamonas aquatica</name>
    <dbReference type="NCBI Taxonomy" id="2743357"/>
    <lineage>
        <taxon>Bacteria</taxon>
        <taxon>Pseudomonadati</taxon>
        <taxon>Pseudomonadota</taxon>
        <taxon>Betaproteobacteria</taxon>
        <taxon>Burkholderiales</taxon>
        <taxon>Oxalobacteraceae</taxon>
        <taxon>Telluria group</taxon>
        <taxon>Rugamonas</taxon>
    </lineage>
</organism>
<reference evidence="2 3" key="1">
    <citation type="submission" date="2019-10" db="EMBL/GenBank/DDBJ databases">
        <title>Two novel species isolated from a subtropical stream in China.</title>
        <authorList>
            <person name="Lu H."/>
        </authorList>
    </citation>
    <scope>NUCLEOTIDE SEQUENCE [LARGE SCALE GENOMIC DNA]</scope>
    <source>
        <strain evidence="2 3">FT29W</strain>
    </source>
</reference>
<comment type="caution">
    <text evidence="2">The sequence shown here is derived from an EMBL/GenBank/DDBJ whole genome shotgun (WGS) entry which is preliminary data.</text>
</comment>
<proteinExistence type="predicted"/>
<name>A0A6A7N0T0_9BURK</name>
<sequence length="228" mass="24950">MITQGDNVGHNEPGELAKGDAAEDDFLWSERLYVQYRAELSTLYHRKRERFFALCDRCSKAASLIAGTAAFSSLLPTAEAKAWAGVVVAASTMPGLVMAWNDRARLHGELAQKFLAVEAEIVAKGKRDFTESDLNTWLAKILAIEASEPPTLGGLTAVCHNQLATSNGNPESIVKISKIKRFFMHIFDMEIAWPEAPTIPGHRKNMGGTPIPVAERDSPTTENNATRV</sequence>
<gene>
    <name evidence="2" type="ORF">GEV02_10740</name>
</gene>